<evidence type="ECO:0000256" key="4">
    <source>
        <dbReference type="ARBA" id="ARBA00022989"/>
    </source>
</evidence>
<dbReference type="InterPro" id="IPR052222">
    <property type="entry name" value="DESIGUAL"/>
</dbReference>
<reference evidence="9" key="2">
    <citation type="submission" date="2025-08" db="UniProtKB">
        <authorList>
            <consortium name="RefSeq"/>
        </authorList>
    </citation>
    <scope>IDENTIFICATION</scope>
    <source>
        <tissue evidence="9">Etiolated seedlings</tissue>
    </source>
</reference>
<evidence type="ECO:0000256" key="2">
    <source>
        <dbReference type="ARBA" id="ARBA00022692"/>
    </source>
</evidence>
<dbReference type="Pfam" id="PF06749">
    <property type="entry name" value="DUF1218"/>
    <property type="match status" value="1"/>
</dbReference>
<dbReference type="Proteomes" id="UP000087171">
    <property type="component" value="Chromosome Ca7"/>
</dbReference>
<keyword evidence="4 7" id="KW-1133">Transmembrane helix</keyword>
<evidence type="ECO:0000313" key="8">
    <source>
        <dbReference type="Proteomes" id="UP000087171"/>
    </source>
</evidence>
<gene>
    <name evidence="9" type="primary">LOC101506569</name>
</gene>
<keyword evidence="5 7" id="KW-0472">Membrane</keyword>
<dbReference type="STRING" id="3827.A0A1S3ED34"/>
<evidence type="ECO:0000256" key="3">
    <source>
        <dbReference type="ARBA" id="ARBA00022729"/>
    </source>
</evidence>
<feature type="transmembrane region" description="Helical" evidence="7">
    <location>
        <begin position="55"/>
        <end position="80"/>
    </location>
</feature>
<dbReference type="InterPro" id="IPR009606">
    <property type="entry name" value="DEAL/Modifying_wall_lignin1/2"/>
</dbReference>
<reference evidence="8" key="1">
    <citation type="journal article" date="2013" name="Nat. Biotechnol.">
        <title>Draft genome sequence of chickpea (Cicer arietinum) provides a resource for trait improvement.</title>
        <authorList>
            <person name="Varshney R.K."/>
            <person name="Song C."/>
            <person name="Saxena R.K."/>
            <person name="Azam S."/>
            <person name="Yu S."/>
            <person name="Sharpe A.G."/>
            <person name="Cannon S."/>
            <person name="Baek J."/>
            <person name="Rosen B.D."/>
            <person name="Tar'an B."/>
            <person name="Millan T."/>
            <person name="Zhang X."/>
            <person name="Ramsay L.D."/>
            <person name="Iwata A."/>
            <person name="Wang Y."/>
            <person name="Nelson W."/>
            <person name="Farmer A.D."/>
            <person name="Gaur P.M."/>
            <person name="Soderlund C."/>
            <person name="Penmetsa R.V."/>
            <person name="Xu C."/>
            <person name="Bharti A.K."/>
            <person name="He W."/>
            <person name="Winter P."/>
            <person name="Zhao S."/>
            <person name="Hane J.K."/>
            <person name="Carrasquilla-Garcia N."/>
            <person name="Condie J.A."/>
            <person name="Upadhyaya H.D."/>
            <person name="Luo M.C."/>
            <person name="Thudi M."/>
            <person name="Gowda C.L."/>
            <person name="Singh N.P."/>
            <person name="Lichtenzveig J."/>
            <person name="Gali K.K."/>
            <person name="Rubio J."/>
            <person name="Nadarajan N."/>
            <person name="Dolezel J."/>
            <person name="Bansal K.C."/>
            <person name="Xu X."/>
            <person name="Edwards D."/>
            <person name="Zhang G."/>
            <person name="Kahl G."/>
            <person name="Gil J."/>
            <person name="Singh K.B."/>
            <person name="Datta S.K."/>
            <person name="Jackson S.A."/>
            <person name="Wang J."/>
            <person name="Cook D.R."/>
        </authorList>
    </citation>
    <scope>NUCLEOTIDE SEQUENCE [LARGE SCALE GENOMIC DNA]</scope>
    <source>
        <strain evidence="8">cv. CDC Frontier</strain>
    </source>
</reference>
<evidence type="ECO:0000256" key="7">
    <source>
        <dbReference type="SAM" id="Phobius"/>
    </source>
</evidence>
<comment type="subcellular location">
    <subcellularLocation>
        <location evidence="1">Endomembrane system</location>
        <topology evidence="1">Multi-pass membrane protein</topology>
    </subcellularLocation>
</comment>
<keyword evidence="3" id="KW-0732">Signal</keyword>
<name>A0A1S3ED34_CICAR</name>
<organism evidence="8 9">
    <name type="scientific">Cicer arietinum</name>
    <name type="common">Chickpea</name>
    <name type="synonym">Garbanzo</name>
    <dbReference type="NCBI Taxonomy" id="3827"/>
    <lineage>
        <taxon>Eukaryota</taxon>
        <taxon>Viridiplantae</taxon>
        <taxon>Streptophyta</taxon>
        <taxon>Embryophyta</taxon>
        <taxon>Tracheophyta</taxon>
        <taxon>Spermatophyta</taxon>
        <taxon>Magnoliopsida</taxon>
        <taxon>eudicotyledons</taxon>
        <taxon>Gunneridae</taxon>
        <taxon>Pentapetalae</taxon>
        <taxon>rosids</taxon>
        <taxon>fabids</taxon>
        <taxon>Fabales</taxon>
        <taxon>Fabaceae</taxon>
        <taxon>Papilionoideae</taxon>
        <taxon>50 kb inversion clade</taxon>
        <taxon>NPAAA clade</taxon>
        <taxon>Hologalegina</taxon>
        <taxon>IRL clade</taxon>
        <taxon>Cicereae</taxon>
        <taxon>Cicer</taxon>
    </lineage>
</organism>
<proteinExistence type="inferred from homology"/>
<feature type="transmembrane region" description="Helical" evidence="7">
    <location>
        <begin position="12"/>
        <end position="35"/>
    </location>
</feature>
<protein>
    <submittedName>
        <fullName evidence="9">Uncharacterized protein LOC101506569 isoform X1</fullName>
    </submittedName>
</protein>
<dbReference type="PANTHER" id="PTHR31769">
    <property type="entry name" value="OS07G0462200 PROTEIN-RELATED"/>
    <property type="match status" value="1"/>
</dbReference>
<dbReference type="RefSeq" id="XP_012573745.1">
    <property type="nucleotide sequence ID" value="XM_012718291.2"/>
</dbReference>
<accession>A0A1S3ED34</accession>
<dbReference type="GO" id="GO:0012505">
    <property type="term" value="C:endomembrane system"/>
    <property type="evidence" value="ECO:0007669"/>
    <property type="project" value="UniProtKB-SubCell"/>
</dbReference>
<feature type="transmembrane region" description="Helical" evidence="7">
    <location>
        <begin position="101"/>
        <end position="124"/>
    </location>
</feature>
<feature type="transmembrane region" description="Helical" evidence="7">
    <location>
        <begin position="144"/>
        <end position="169"/>
    </location>
</feature>
<comment type="similarity">
    <text evidence="6">Belongs to the DESIGUAL family.</text>
</comment>
<dbReference type="AlphaFoldDB" id="A0A1S3ED34"/>
<evidence type="ECO:0000256" key="1">
    <source>
        <dbReference type="ARBA" id="ARBA00004127"/>
    </source>
</evidence>
<evidence type="ECO:0000256" key="5">
    <source>
        <dbReference type="ARBA" id="ARBA00023136"/>
    </source>
</evidence>
<keyword evidence="2 7" id="KW-0812">Transmembrane</keyword>
<evidence type="ECO:0000256" key="6">
    <source>
        <dbReference type="ARBA" id="ARBA00029467"/>
    </source>
</evidence>
<dbReference type="OrthoDB" id="1877293at2759"/>
<sequence>MENHPPKCKFTLILLFIISLSLGLISFILCIAAEIKRNKEEDLRWNGKFCYLPTSKAFGLGIATLVSLFFAHIIGNFVLVRNFYSRRKSISQFKMPSIAKILFLISCRFSYGIVVILLIAATNMSRRQVYGKGWLNGECYIVKGGTYSASAILIFVTIGSINASAFSTLKSSQEYRDQKIHKLSG</sequence>
<evidence type="ECO:0000313" key="9">
    <source>
        <dbReference type="RefSeq" id="XP_012573745.1"/>
    </source>
</evidence>
<keyword evidence="8" id="KW-1185">Reference proteome</keyword>